<comment type="caution">
    <text evidence="1">The sequence shown here is derived from an EMBL/GenBank/DDBJ whole genome shotgun (WGS) entry which is preliminary data.</text>
</comment>
<dbReference type="EMBL" id="WWCJ01000005">
    <property type="protein sequence ID" value="MYN02152.1"/>
    <property type="molecule type" value="Genomic_DNA"/>
</dbReference>
<reference evidence="1 2" key="1">
    <citation type="submission" date="2019-12" db="EMBL/GenBank/DDBJ databases">
        <title>Novel species isolated from a subtropical stream in China.</title>
        <authorList>
            <person name="Lu H."/>
        </authorList>
    </citation>
    <scope>NUCLEOTIDE SEQUENCE [LARGE SCALE GENOMIC DNA]</scope>
    <source>
        <strain evidence="1 2">DS3</strain>
    </source>
</reference>
<gene>
    <name evidence="1" type="ORF">GTP41_08550</name>
</gene>
<sequence length="191" mass="20394">MSAMPPQVSSGWITRLIALVLLLFAFSCMALGTQPGSPAPVLERSVKAAFLYKFLGYMEFPADPGPALVVGVLGAEDVAAELARIVVGRNVGNRAITVRQLREGDSLAGLQLLFIGEDAAQPGQALRTAEKNGTVTVTEQENGLQSGSVINFRVVDERVRFEVSLPAAERCNVRLSSRLLSVAYHVQKGGQ</sequence>
<keyword evidence="2" id="KW-1185">Reference proteome</keyword>
<evidence type="ECO:0000313" key="1">
    <source>
        <dbReference type="EMBL" id="MYN02152.1"/>
    </source>
</evidence>
<dbReference type="InterPro" id="IPR025293">
    <property type="entry name" value="YfiR/HmsC-like"/>
</dbReference>
<evidence type="ECO:0000313" key="2">
    <source>
        <dbReference type="Proteomes" id="UP000448575"/>
    </source>
</evidence>
<protein>
    <submittedName>
        <fullName evidence="1">DUF4154 domain-containing protein</fullName>
    </submittedName>
</protein>
<dbReference type="AlphaFoldDB" id="A0A6N9HGJ4"/>
<organism evidence="1 2">
    <name type="scientific">Pseudoduganella guangdongensis</name>
    <dbReference type="NCBI Taxonomy" id="2692179"/>
    <lineage>
        <taxon>Bacteria</taxon>
        <taxon>Pseudomonadati</taxon>
        <taxon>Pseudomonadota</taxon>
        <taxon>Betaproteobacteria</taxon>
        <taxon>Burkholderiales</taxon>
        <taxon>Oxalobacteraceae</taxon>
        <taxon>Telluria group</taxon>
        <taxon>Pseudoduganella</taxon>
    </lineage>
</organism>
<dbReference type="Pfam" id="PF13689">
    <property type="entry name" value="DUF4154"/>
    <property type="match status" value="1"/>
</dbReference>
<dbReference type="Proteomes" id="UP000448575">
    <property type="component" value="Unassembled WGS sequence"/>
</dbReference>
<proteinExistence type="predicted"/>
<accession>A0A6N9HGJ4</accession>
<name>A0A6N9HGJ4_9BURK</name>